<dbReference type="OrthoDB" id="9801785at2"/>
<evidence type="ECO:0000256" key="1">
    <source>
        <dbReference type="ARBA" id="ARBA00007637"/>
    </source>
</evidence>
<comment type="similarity">
    <text evidence="1">Belongs to the NAD(P)-dependent epimerase/dehydratase family.</text>
</comment>
<dbReference type="Proteomes" id="UP000242752">
    <property type="component" value="Unassembled WGS sequence"/>
</dbReference>
<gene>
    <name evidence="3" type="ORF">CD122_00585</name>
</gene>
<evidence type="ECO:0000313" key="3">
    <source>
        <dbReference type="EMBL" id="PNZ30331.1"/>
    </source>
</evidence>
<dbReference type="EMBL" id="PPRF01000004">
    <property type="protein sequence ID" value="PNZ30331.1"/>
    <property type="molecule type" value="Genomic_DNA"/>
</dbReference>
<keyword evidence="4" id="KW-1185">Reference proteome</keyword>
<sequence>MKILITGGAGFIGSHIANYYYEKSHEVFVLDNLASGYRENIPFIDEAHFLEIDVREANKVTDIVKTHQFDIVVHLAAVVSVVDTVNQPLMSNEVNINATVNLLEANREYNSQLKKFIFASSAAVYGNNPELPKTTQSIVQPESPYAIQKYAGEQYTKMYHHLYDLPTTALRFFNVYGPKQDPNSQYSGVISIMKRKFENDETFTFFGDGEQTRDFVYVKDLVDAIVHVIENDRTNGEVLNVGTGKQTSLKDIFHAFEASYNKTIDYQFDEARKGDVKHSVADITPLTEMGYTPKYTINSGLEEYLNS</sequence>
<organism evidence="3 4">
    <name type="scientific">Staphylococcus rostri</name>
    <dbReference type="NCBI Taxonomy" id="522262"/>
    <lineage>
        <taxon>Bacteria</taxon>
        <taxon>Bacillati</taxon>
        <taxon>Bacillota</taxon>
        <taxon>Bacilli</taxon>
        <taxon>Bacillales</taxon>
        <taxon>Staphylococcaceae</taxon>
        <taxon>Staphylococcus</taxon>
    </lineage>
</organism>
<dbReference type="InterPro" id="IPR036291">
    <property type="entry name" value="NAD(P)-bd_dom_sf"/>
</dbReference>
<feature type="domain" description="NAD-dependent epimerase/dehydratase" evidence="2">
    <location>
        <begin position="3"/>
        <end position="242"/>
    </location>
</feature>
<dbReference type="PANTHER" id="PTHR43000">
    <property type="entry name" value="DTDP-D-GLUCOSE 4,6-DEHYDRATASE-RELATED"/>
    <property type="match status" value="1"/>
</dbReference>
<name>A0A2K3YXJ1_9STAP</name>
<evidence type="ECO:0000313" key="4">
    <source>
        <dbReference type="Proteomes" id="UP000242752"/>
    </source>
</evidence>
<dbReference type="Pfam" id="PF01370">
    <property type="entry name" value="Epimerase"/>
    <property type="match status" value="1"/>
</dbReference>
<protein>
    <submittedName>
        <fullName evidence="3">NAD-dependent dehydratase</fullName>
    </submittedName>
</protein>
<dbReference type="Gene3D" id="3.90.25.10">
    <property type="entry name" value="UDP-galactose 4-epimerase, domain 1"/>
    <property type="match status" value="1"/>
</dbReference>
<proteinExistence type="inferred from homology"/>
<accession>A0A2K3YXJ1</accession>
<dbReference type="SUPFAM" id="SSF51735">
    <property type="entry name" value="NAD(P)-binding Rossmann-fold domains"/>
    <property type="match status" value="1"/>
</dbReference>
<dbReference type="Gene3D" id="3.40.50.720">
    <property type="entry name" value="NAD(P)-binding Rossmann-like Domain"/>
    <property type="match status" value="1"/>
</dbReference>
<reference evidence="3 4" key="1">
    <citation type="submission" date="2017-08" db="EMBL/GenBank/DDBJ databases">
        <title>Draft genome sequences of 64 type strains of genus Staph aureus.</title>
        <authorList>
            <person name="Cole K."/>
            <person name="Golubchik T."/>
            <person name="Russell J."/>
            <person name="Foster D."/>
            <person name="Llewelyn M."/>
            <person name="Wilson D."/>
            <person name="Crook D."/>
            <person name="Paul J."/>
        </authorList>
    </citation>
    <scope>NUCLEOTIDE SEQUENCE [LARGE SCALE GENOMIC DNA]</scope>
    <source>
        <strain evidence="3 4">DSM 21968</strain>
    </source>
</reference>
<dbReference type="InterPro" id="IPR001509">
    <property type="entry name" value="Epimerase_deHydtase"/>
</dbReference>
<evidence type="ECO:0000259" key="2">
    <source>
        <dbReference type="Pfam" id="PF01370"/>
    </source>
</evidence>
<dbReference type="AlphaFoldDB" id="A0A2K3YXJ1"/>
<comment type="caution">
    <text evidence="3">The sequence shown here is derived from an EMBL/GenBank/DDBJ whole genome shotgun (WGS) entry which is preliminary data.</text>
</comment>
<dbReference type="RefSeq" id="WP_103357086.1">
    <property type="nucleotide sequence ID" value="NZ_CP113107.1"/>
</dbReference>